<evidence type="ECO:0000313" key="3">
    <source>
        <dbReference type="Proteomes" id="UP000032304"/>
    </source>
</evidence>
<dbReference type="Gramene" id="KJB38621">
    <property type="protein sequence ID" value="KJB38621"/>
    <property type="gene ID" value="B456_006G265100"/>
</dbReference>
<keyword evidence="1" id="KW-0732">Signal</keyword>
<proteinExistence type="predicted"/>
<feature type="chain" id="PRO_5002250866" evidence="1">
    <location>
        <begin position="18"/>
        <end position="115"/>
    </location>
</feature>
<reference evidence="2 3" key="1">
    <citation type="journal article" date="2012" name="Nature">
        <title>Repeated polyploidization of Gossypium genomes and the evolution of spinnable cotton fibres.</title>
        <authorList>
            <person name="Paterson A.H."/>
            <person name="Wendel J.F."/>
            <person name="Gundlach H."/>
            <person name="Guo H."/>
            <person name="Jenkins J."/>
            <person name="Jin D."/>
            <person name="Llewellyn D."/>
            <person name="Showmaker K.C."/>
            <person name="Shu S."/>
            <person name="Udall J."/>
            <person name="Yoo M.J."/>
            <person name="Byers R."/>
            <person name="Chen W."/>
            <person name="Doron-Faigenboim A."/>
            <person name="Duke M.V."/>
            <person name="Gong L."/>
            <person name="Grimwood J."/>
            <person name="Grover C."/>
            <person name="Grupp K."/>
            <person name="Hu G."/>
            <person name="Lee T.H."/>
            <person name="Li J."/>
            <person name="Lin L."/>
            <person name="Liu T."/>
            <person name="Marler B.S."/>
            <person name="Page J.T."/>
            <person name="Roberts A.W."/>
            <person name="Romanel E."/>
            <person name="Sanders W.S."/>
            <person name="Szadkowski E."/>
            <person name="Tan X."/>
            <person name="Tang H."/>
            <person name="Xu C."/>
            <person name="Wang J."/>
            <person name="Wang Z."/>
            <person name="Zhang D."/>
            <person name="Zhang L."/>
            <person name="Ashrafi H."/>
            <person name="Bedon F."/>
            <person name="Bowers J.E."/>
            <person name="Brubaker C.L."/>
            <person name="Chee P.W."/>
            <person name="Das S."/>
            <person name="Gingle A.R."/>
            <person name="Haigler C.H."/>
            <person name="Harker D."/>
            <person name="Hoffmann L.V."/>
            <person name="Hovav R."/>
            <person name="Jones D.C."/>
            <person name="Lemke C."/>
            <person name="Mansoor S."/>
            <person name="ur Rahman M."/>
            <person name="Rainville L.N."/>
            <person name="Rambani A."/>
            <person name="Reddy U.K."/>
            <person name="Rong J.K."/>
            <person name="Saranga Y."/>
            <person name="Scheffler B.E."/>
            <person name="Scheffler J.A."/>
            <person name="Stelly D.M."/>
            <person name="Triplett B.A."/>
            <person name="Van Deynze A."/>
            <person name="Vaslin M.F."/>
            <person name="Waghmare V.N."/>
            <person name="Walford S.A."/>
            <person name="Wright R.J."/>
            <person name="Zaki E.A."/>
            <person name="Zhang T."/>
            <person name="Dennis E.S."/>
            <person name="Mayer K.F."/>
            <person name="Peterson D.G."/>
            <person name="Rokhsar D.S."/>
            <person name="Wang X."/>
            <person name="Schmutz J."/>
        </authorList>
    </citation>
    <scope>NUCLEOTIDE SEQUENCE [LARGE SCALE GENOMIC DNA]</scope>
</reference>
<organism evidence="2 3">
    <name type="scientific">Gossypium raimondii</name>
    <name type="common">Peruvian cotton</name>
    <name type="synonym">Gossypium klotzschianum subsp. raimondii</name>
    <dbReference type="NCBI Taxonomy" id="29730"/>
    <lineage>
        <taxon>Eukaryota</taxon>
        <taxon>Viridiplantae</taxon>
        <taxon>Streptophyta</taxon>
        <taxon>Embryophyta</taxon>
        <taxon>Tracheophyta</taxon>
        <taxon>Spermatophyta</taxon>
        <taxon>Magnoliopsida</taxon>
        <taxon>eudicotyledons</taxon>
        <taxon>Gunneridae</taxon>
        <taxon>Pentapetalae</taxon>
        <taxon>rosids</taxon>
        <taxon>malvids</taxon>
        <taxon>Malvales</taxon>
        <taxon>Malvaceae</taxon>
        <taxon>Malvoideae</taxon>
        <taxon>Gossypium</taxon>
    </lineage>
</organism>
<dbReference type="OMA" id="HFTILQF"/>
<keyword evidence="3" id="KW-1185">Reference proteome</keyword>
<sequence>MCFWAELYSFLVALAASKLSSKQKYYGGRRRRLCLRHHPQRRRRGRKISTSSSPRKDLAVYKLIEMKLFCSATRSSGKHLLFEIDMQVEVKRSNSGFDHFTILQFRIKLYHIKLQ</sequence>
<gene>
    <name evidence="2" type="ORF">B456_006G265100</name>
</gene>
<dbReference type="AlphaFoldDB" id="A0A0D2SA05"/>
<protein>
    <submittedName>
        <fullName evidence="2">Uncharacterized protein</fullName>
    </submittedName>
</protein>
<evidence type="ECO:0000256" key="1">
    <source>
        <dbReference type="SAM" id="SignalP"/>
    </source>
</evidence>
<accession>A0A0D2SA05</accession>
<dbReference type="EMBL" id="CM001745">
    <property type="protein sequence ID" value="KJB38621.1"/>
    <property type="molecule type" value="Genomic_DNA"/>
</dbReference>
<feature type="signal peptide" evidence="1">
    <location>
        <begin position="1"/>
        <end position="17"/>
    </location>
</feature>
<evidence type="ECO:0000313" key="2">
    <source>
        <dbReference type="EMBL" id="KJB38621.1"/>
    </source>
</evidence>
<name>A0A0D2SA05_GOSRA</name>
<dbReference type="Proteomes" id="UP000032304">
    <property type="component" value="Chromosome 6"/>
</dbReference>